<gene>
    <name evidence="1" type="ORF">JTE90_021689</name>
</gene>
<proteinExistence type="predicted"/>
<reference evidence="1 2" key="1">
    <citation type="journal article" date="2022" name="Nat. Ecol. Evol.">
        <title>A masculinizing supergene underlies an exaggerated male reproductive morph in a spider.</title>
        <authorList>
            <person name="Hendrickx F."/>
            <person name="De Corte Z."/>
            <person name="Sonet G."/>
            <person name="Van Belleghem S.M."/>
            <person name="Kostlbacher S."/>
            <person name="Vangestel C."/>
        </authorList>
    </citation>
    <scope>NUCLEOTIDE SEQUENCE [LARGE SCALE GENOMIC DNA]</scope>
    <source>
        <strain evidence="1">W744_W776</strain>
    </source>
</reference>
<comment type="caution">
    <text evidence="1">The sequence shown here is derived from an EMBL/GenBank/DDBJ whole genome shotgun (WGS) entry which is preliminary data.</text>
</comment>
<evidence type="ECO:0000313" key="2">
    <source>
        <dbReference type="Proteomes" id="UP000827092"/>
    </source>
</evidence>
<protein>
    <recommendedName>
        <fullName evidence="3">Calreticulin</fullName>
    </recommendedName>
</protein>
<dbReference type="EMBL" id="JAFNEN010001060">
    <property type="protein sequence ID" value="KAG8175138.1"/>
    <property type="molecule type" value="Genomic_DNA"/>
</dbReference>
<keyword evidence="2" id="KW-1185">Reference proteome</keyword>
<organism evidence="1 2">
    <name type="scientific">Oedothorax gibbosus</name>
    <dbReference type="NCBI Taxonomy" id="931172"/>
    <lineage>
        <taxon>Eukaryota</taxon>
        <taxon>Metazoa</taxon>
        <taxon>Ecdysozoa</taxon>
        <taxon>Arthropoda</taxon>
        <taxon>Chelicerata</taxon>
        <taxon>Arachnida</taxon>
        <taxon>Araneae</taxon>
        <taxon>Araneomorphae</taxon>
        <taxon>Entelegynae</taxon>
        <taxon>Araneoidea</taxon>
        <taxon>Linyphiidae</taxon>
        <taxon>Erigoninae</taxon>
        <taxon>Oedothorax</taxon>
    </lineage>
</organism>
<dbReference type="AlphaFoldDB" id="A0AAV6TU52"/>
<accession>A0AAV6TU52</accession>
<evidence type="ECO:0008006" key="3">
    <source>
        <dbReference type="Google" id="ProtNLM"/>
    </source>
</evidence>
<dbReference type="Proteomes" id="UP000827092">
    <property type="component" value="Unassembled WGS sequence"/>
</dbReference>
<sequence length="67" mass="8006">MLENPWSNVYLKGPFVCDNGLSIRRLIIHGQFELDPVVKKTKEEETWSILKEDFMMDAEMQDWDKEM</sequence>
<evidence type="ECO:0000313" key="1">
    <source>
        <dbReference type="EMBL" id="KAG8175138.1"/>
    </source>
</evidence>
<name>A0AAV6TU52_9ARAC</name>